<accession>A0A804J8M7</accession>
<evidence type="ECO:0000313" key="3">
    <source>
        <dbReference type="Proteomes" id="UP000012960"/>
    </source>
</evidence>
<evidence type="ECO:0000313" key="2">
    <source>
        <dbReference type="EnsemblPlants" id="Ma05_p25920.1"/>
    </source>
</evidence>
<dbReference type="Proteomes" id="UP000012960">
    <property type="component" value="Unplaced"/>
</dbReference>
<keyword evidence="3" id="KW-1185">Reference proteome</keyword>
<dbReference type="InParanoid" id="A0A804J8M7"/>
<keyword evidence="1" id="KW-0812">Transmembrane</keyword>
<dbReference type="EnsemblPlants" id="Ma05_t25920.1">
    <property type="protein sequence ID" value="Ma05_p25920.1"/>
    <property type="gene ID" value="Ma05_g25920"/>
</dbReference>
<dbReference type="AlphaFoldDB" id="A0A804J8M7"/>
<dbReference type="Gramene" id="Ma05_t25920.1">
    <property type="protein sequence ID" value="Ma05_p25920.1"/>
    <property type="gene ID" value="Ma05_g25920"/>
</dbReference>
<feature type="transmembrane region" description="Helical" evidence="1">
    <location>
        <begin position="6"/>
        <end position="23"/>
    </location>
</feature>
<organism evidence="2 3">
    <name type="scientific">Musa acuminata subsp. malaccensis</name>
    <name type="common">Wild banana</name>
    <name type="synonym">Musa malaccensis</name>
    <dbReference type="NCBI Taxonomy" id="214687"/>
    <lineage>
        <taxon>Eukaryota</taxon>
        <taxon>Viridiplantae</taxon>
        <taxon>Streptophyta</taxon>
        <taxon>Embryophyta</taxon>
        <taxon>Tracheophyta</taxon>
        <taxon>Spermatophyta</taxon>
        <taxon>Magnoliopsida</taxon>
        <taxon>Liliopsida</taxon>
        <taxon>Zingiberales</taxon>
        <taxon>Musaceae</taxon>
        <taxon>Musa</taxon>
    </lineage>
</organism>
<evidence type="ECO:0000256" key="1">
    <source>
        <dbReference type="SAM" id="Phobius"/>
    </source>
</evidence>
<proteinExistence type="predicted"/>
<keyword evidence="1" id="KW-0472">Membrane</keyword>
<protein>
    <submittedName>
        <fullName evidence="2">Uncharacterized protein</fullName>
    </submittedName>
</protein>
<keyword evidence="1" id="KW-1133">Transmembrane helix</keyword>
<sequence length="40" mass="4793">MNVVALVFFFFCMCYWFLVYILYTSLESVIKHMTCHFGTS</sequence>
<name>A0A804J8M7_MUSAM</name>
<reference evidence="2" key="1">
    <citation type="submission" date="2021-05" db="UniProtKB">
        <authorList>
            <consortium name="EnsemblPlants"/>
        </authorList>
    </citation>
    <scope>IDENTIFICATION</scope>
    <source>
        <strain evidence="2">subsp. malaccensis</strain>
    </source>
</reference>